<dbReference type="AlphaFoldDB" id="A0A9D4CUQ4"/>
<keyword evidence="4 8" id="KW-0812">Transmembrane</keyword>
<comment type="caution">
    <text evidence="10">The sequence shown here is derived from an EMBL/GenBank/DDBJ whole genome shotgun (WGS) entry which is preliminary data.</text>
</comment>
<dbReference type="InterPro" id="IPR039545">
    <property type="entry name" value="PGAP2"/>
</dbReference>
<evidence type="ECO:0000259" key="9">
    <source>
        <dbReference type="Pfam" id="PF10277"/>
    </source>
</evidence>
<evidence type="ECO:0000256" key="6">
    <source>
        <dbReference type="ARBA" id="ARBA00023034"/>
    </source>
</evidence>
<proteinExistence type="inferred from homology"/>
<evidence type="ECO:0000256" key="1">
    <source>
        <dbReference type="ARBA" id="ARBA00004653"/>
    </source>
</evidence>
<keyword evidence="11" id="KW-1185">Reference proteome</keyword>
<dbReference type="InterPro" id="IPR019402">
    <property type="entry name" value="CWH43_N"/>
</dbReference>
<accession>A0A9D4CUQ4</accession>
<dbReference type="GO" id="GO:0006506">
    <property type="term" value="P:GPI anchor biosynthetic process"/>
    <property type="evidence" value="ECO:0007669"/>
    <property type="project" value="UniProtKB-KW"/>
</dbReference>
<dbReference type="PANTHER" id="PTHR12892">
    <property type="entry name" value="FGF RECEPTOR ACTIVATING PROTEIN 1"/>
    <property type="match status" value="1"/>
</dbReference>
<evidence type="ECO:0000313" key="10">
    <source>
        <dbReference type="EMBL" id="KAH3730613.1"/>
    </source>
</evidence>
<evidence type="ECO:0000256" key="4">
    <source>
        <dbReference type="ARBA" id="ARBA00022692"/>
    </source>
</evidence>
<evidence type="ECO:0000256" key="5">
    <source>
        <dbReference type="ARBA" id="ARBA00022989"/>
    </source>
</evidence>
<keyword evidence="6" id="KW-0333">Golgi apparatus</keyword>
<comment type="subcellular location">
    <subcellularLocation>
        <location evidence="1">Golgi apparatus membrane</location>
        <topology evidence="1">Multi-pass membrane protein</topology>
    </subcellularLocation>
</comment>
<feature type="transmembrane region" description="Helical" evidence="8">
    <location>
        <begin position="49"/>
        <end position="74"/>
    </location>
</feature>
<organism evidence="10 11">
    <name type="scientific">Dreissena polymorpha</name>
    <name type="common">Zebra mussel</name>
    <name type="synonym">Mytilus polymorpha</name>
    <dbReference type="NCBI Taxonomy" id="45954"/>
    <lineage>
        <taxon>Eukaryota</taxon>
        <taxon>Metazoa</taxon>
        <taxon>Spiralia</taxon>
        <taxon>Lophotrochozoa</taxon>
        <taxon>Mollusca</taxon>
        <taxon>Bivalvia</taxon>
        <taxon>Autobranchia</taxon>
        <taxon>Heteroconchia</taxon>
        <taxon>Euheterodonta</taxon>
        <taxon>Imparidentia</taxon>
        <taxon>Neoheterodontei</taxon>
        <taxon>Myida</taxon>
        <taxon>Dreissenoidea</taxon>
        <taxon>Dreissenidae</taxon>
        <taxon>Dreissena</taxon>
    </lineage>
</organism>
<evidence type="ECO:0000256" key="2">
    <source>
        <dbReference type="ARBA" id="ARBA00007414"/>
    </source>
</evidence>
<protein>
    <recommendedName>
        <fullName evidence="9">CWH43-like N-terminal domain-containing protein</fullName>
    </recommendedName>
</protein>
<evidence type="ECO:0000313" key="11">
    <source>
        <dbReference type="Proteomes" id="UP000828390"/>
    </source>
</evidence>
<sequence>MISTAIGGFTPQRYVWTICISLTAGLRFLLAYCYFHWHLRVNMGAKHLLYKNLVTVAVCFHILENVALIVLTAISSTDNEDIHEKSFIPFIVCSEIYMIMYGILIHWTHRSKVVTPSSQILYSWFALCEYLTVFSNIAFHSIACVDFSMYSFTIVHT</sequence>
<keyword evidence="7 8" id="KW-0472">Membrane</keyword>
<feature type="transmembrane region" description="Helical" evidence="8">
    <location>
        <begin position="14"/>
        <end position="37"/>
    </location>
</feature>
<dbReference type="PANTHER" id="PTHR12892:SF11">
    <property type="entry name" value="POST-GPI ATTACHMENT TO PROTEINS FACTOR 2"/>
    <property type="match status" value="1"/>
</dbReference>
<feature type="transmembrane region" description="Helical" evidence="8">
    <location>
        <begin position="120"/>
        <end position="143"/>
    </location>
</feature>
<dbReference type="GO" id="GO:0000139">
    <property type="term" value="C:Golgi membrane"/>
    <property type="evidence" value="ECO:0007669"/>
    <property type="project" value="UniProtKB-SubCell"/>
</dbReference>
<feature type="transmembrane region" description="Helical" evidence="8">
    <location>
        <begin position="86"/>
        <end position="108"/>
    </location>
</feature>
<dbReference type="Pfam" id="PF10277">
    <property type="entry name" value="Frag1"/>
    <property type="match status" value="1"/>
</dbReference>
<feature type="domain" description="CWH43-like N-terminal" evidence="9">
    <location>
        <begin position="2"/>
        <end position="111"/>
    </location>
</feature>
<reference evidence="10" key="2">
    <citation type="submission" date="2020-11" db="EMBL/GenBank/DDBJ databases">
        <authorList>
            <person name="McCartney M.A."/>
            <person name="Auch B."/>
            <person name="Kono T."/>
            <person name="Mallez S."/>
            <person name="Becker A."/>
            <person name="Gohl D.M."/>
            <person name="Silverstein K.A.T."/>
            <person name="Koren S."/>
            <person name="Bechman K.B."/>
            <person name="Herman A."/>
            <person name="Abrahante J.E."/>
            <person name="Garbe J."/>
        </authorList>
    </citation>
    <scope>NUCLEOTIDE SEQUENCE</scope>
    <source>
        <strain evidence="10">Duluth1</strain>
        <tissue evidence="10">Whole animal</tissue>
    </source>
</reference>
<gene>
    <name evidence="10" type="ORF">DPMN_056603</name>
</gene>
<evidence type="ECO:0000256" key="3">
    <source>
        <dbReference type="ARBA" id="ARBA00022502"/>
    </source>
</evidence>
<dbReference type="Proteomes" id="UP000828390">
    <property type="component" value="Unassembled WGS sequence"/>
</dbReference>
<keyword evidence="5 8" id="KW-1133">Transmembrane helix</keyword>
<comment type="similarity">
    <text evidence="2">Belongs to the PGAP2 family.</text>
</comment>
<evidence type="ECO:0000256" key="7">
    <source>
        <dbReference type="ARBA" id="ARBA00023136"/>
    </source>
</evidence>
<name>A0A9D4CUQ4_DREPO</name>
<keyword evidence="3" id="KW-0337">GPI-anchor biosynthesis</keyword>
<dbReference type="GO" id="GO:0005789">
    <property type="term" value="C:endoplasmic reticulum membrane"/>
    <property type="evidence" value="ECO:0007669"/>
    <property type="project" value="TreeGrafter"/>
</dbReference>
<reference evidence="10" key="1">
    <citation type="journal article" date="2019" name="bioRxiv">
        <title>The Genome of the Zebra Mussel, Dreissena polymorpha: A Resource for Invasive Species Research.</title>
        <authorList>
            <person name="McCartney M.A."/>
            <person name="Auch B."/>
            <person name="Kono T."/>
            <person name="Mallez S."/>
            <person name="Zhang Y."/>
            <person name="Obille A."/>
            <person name="Becker A."/>
            <person name="Abrahante J.E."/>
            <person name="Garbe J."/>
            <person name="Badalamenti J.P."/>
            <person name="Herman A."/>
            <person name="Mangelson H."/>
            <person name="Liachko I."/>
            <person name="Sullivan S."/>
            <person name="Sone E.D."/>
            <person name="Koren S."/>
            <person name="Silverstein K.A.T."/>
            <person name="Beckman K.B."/>
            <person name="Gohl D.M."/>
        </authorList>
    </citation>
    <scope>NUCLEOTIDE SEQUENCE</scope>
    <source>
        <strain evidence="10">Duluth1</strain>
        <tissue evidence="10">Whole animal</tissue>
    </source>
</reference>
<evidence type="ECO:0000256" key="8">
    <source>
        <dbReference type="SAM" id="Phobius"/>
    </source>
</evidence>
<dbReference type="EMBL" id="JAIWYP010000012">
    <property type="protein sequence ID" value="KAH3730613.1"/>
    <property type="molecule type" value="Genomic_DNA"/>
</dbReference>